<evidence type="ECO:0000256" key="5">
    <source>
        <dbReference type="ARBA" id="ARBA00022729"/>
    </source>
</evidence>
<evidence type="ECO:0000313" key="12">
    <source>
        <dbReference type="EMBL" id="ABM59404.1"/>
    </source>
</evidence>
<dbReference type="Proteomes" id="UP000000374">
    <property type="component" value="Chromosome"/>
</dbReference>
<evidence type="ECO:0000256" key="11">
    <source>
        <dbReference type="ARBA" id="ARBA00093666"/>
    </source>
</evidence>
<dbReference type="GO" id="GO:0006508">
    <property type="term" value="P:proteolysis"/>
    <property type="evidence" value="ECO:0007669"/>
    <property type="project" value="UniProtKB-KW"/>
</dbReference>
<keyword evidence="9" id="KW-0961">Cell wall biogenesis/degradation</keyword>
<protein>
    <recommendedName>
        <fullName evidence="11">Murein endopeptidase K</fullName>
    </recommendedName>
</protein>
<dbReference type="GO" id="GO:0046872">
    <property type="term" value="F:metal ion binding"/>
    <property type="evidence" value="ECO:0007669"/>
    <property type="project" value="UniProtKB-KW"/>
</dbReference>
<comment type="pathway">
    <text evidence="2">Cell wall biogenesis; cell wall polysaccharide biosynthesis.</text>
</comment>
<reference evidence="13" key="1">
    <citation type="submission" date="2006-12" db="EMBL/GenBank/DDBJ databases">
        <title>Complete sequence of chromosome 1 of Verminephrobacter eiseniae EF01-2.</title>
        <authorList>
            <person name="Copeland A."/>
            <person name="Lucas S."/>
            <person name="Lapidus A."/>
            <person name="Barry K."/>
            <person name="Detter J.C."/>
            <person name="Glavina del Rio T."/>
            <person name="Dalin E."/>
            <person name="Tice H."/>
            <person name="Pitluck S."/>
            <person name="Chertkov O."/>
            <person name="Brettin T."/>
            <person name="Bruce D."/>
            <person name="Han C."/>
            <person name="Tapia R."/>
            <person name="Gilna P."/>
            <person name="Schmutz J."/>
            <person name="Larimer F."/>
            <person name="Land M."/>
            <person name="Hauser L."/>
            <person name="Kyrpides N."/>
            <person name="Kim E."/>
            <person name="Stahl D."/>
            <person name="Richardson P."/>
        </authorList>
    </citation>
    <scope>NUCLEOTIDE SEQUENCE [LARGE SCALE GENOMIC DNA]</scope>
    <source>
        <strain evidence="13">EF01-2</strain>
    </source>
</reference>
<keyword evidence="6" id="KW-0378">Hydrolase</keyword>
<dbReference type="RefSeq" id="WP_011811393.1">
    <property type="nucleotide sequence ID" value="NC_008786.1"/>
</dbReference>
<keyword evidence="4" id="KW-0479">Metal-binding</keyword>
<evidence type="ECO:0000256" key="6">
    <source>
        <dbReference type="ARBA" id="ARBA00022801"/>
    </source>
</evidence>
<evidence type="ECO:0000256" key="7">
    <source>
        <dbReference type="ARBA" id="ARBA00022833"/>
    </source>
</evidence>
<comment type="cofactor">
    <cofactor evidence="1">
        <name>Zn(2+)</name>
        <dbReference type="ChEBI" id="CHEBI:29105"/>
    </cofactor>
</comment>
<evidence type="ECO:0000256" key="1">
    <source>
        <dbReference type="ARBA" id="ARBA00001947"/>
    </source>
</evidence>
<comment type="similarity">
    <text evidence="10">Belongs to the peptidase M15 family.</text>
</comment>
<evidence type="ECO:0000256" key="2">
    <source>
        <dbReference type="ARBA" id="ARBA00004776"/>
    </source>
</evidence>
<dbReference type="PANTHER" id="PTHR37425:SF1">
    <property type="entry name" value="OUTER MEMBRANE PROTEIN"/>
    <property type="match status" value="1"/>
</dbReference>
<name>A1WP47_VEREI</name>
<dbReference type="Pfam" id="PF05951">
    <property type="entry name" value="Peptidase_M15_2"/>
    <property type="match status" value="1"/>
</dbReference>
<keyword evidence="5" id="KW-0732">Signal</keyword>
<dbReference type="Gene3D" id="3.30.1380.10">
    <property type="match status" value="1"/>
</dbReference>
<dbReference type="GO" id="GO:0008237">
    <property type="term" value="F:metallopeptidase activity"/>
    <property type="evidence" value="ECO:0007669"/>
    <property type="project" value="UniProtKB-KW"/>
</dbReference>
<dbReference type="AlphaFoldDB" id="A1WP47"/>
<dbReference type="InterPro" id="IPR009045">
    <property type="entry name" value="Zn_M74/Hedgehog-like"/>
</dbReference>
<dbReference type="STRING" id="391735.Veis_3688"/>
<keyword evidence="7" id="KW-0862">Zinc</keyword>
<dbReference type="InterPro" id="IPR010275">
    <property type="entry name" value="MepK"/>
</dbReference>
<dbReference type="EMBL" id="CP000542">
    <property type="protein sequence ID" value="ABM59404.1"/>
    <property type="molecule type" value="Genomic_DNA"/>
</dbReference>
<dbReference type="GeneID" id="76462076"/>
<accession>A1WP47</accession>
<evidence type="ECO:0000313" key="13">
    <source>
        <dbReference type="Proteomes" id="UP000000374"/>
    </source>
</evidence>
<keyword evidence="13" id="KW-1185">Reference proteome</keyword>
<dbReference type="HOGENOM" id="CLU_080400_0_0_4"/>
<evidence type="ECO:0000256" key="3">
    <source>
        <dbReference type="ARBA" id="ARBA00022670"/>
    </source>
</evidence>
<dbReference type="KEGG" id="vei:Veis_3688"/>
<dbReference type="OrthoDB" id="9782994at2"/>
<gene>
    <name evidence="12" type="ordered locus">Veis_3688</name>
</gene>
<keyword evidence="3" id="KW-0645">Protease</keyword>
<evidence type="ECO:0000256" key="4">
    <source>
        <dbReference type="ARBA" id="ARBA00022723"/>
    </source>
</evidence>
<proteinExistence type="inferred from homology"/>
<sequence>MNRRQLLRQAAALPAILASSVGAQGDFWRQPRSIWLQRMTHLGREEVKAVYFADGRVVADGYLAACRLLRDVRAGQAVQMSVVLLDILCGIQGFLRAYGHSIPLLTTSGYRSPATNASIEGAVRSSMHIQGRAWDGRMQGVPADLLARIATYLQGGGVGLYQGRGFLHVDDGRLRFWRG</sequence>
<dbReference type="eggNOG" id="COG3108">
    <property type="taxonomic scope" value="Bacteria"/>
</dbReference>
<dbReference type="GO" id="GO:0071555">
    <property type="term" value="P:cell wall organization"/>
    <property type="evidence" value="ECO:0007669"/>
    <property type="project" value="UniProtKB-KW"/>
</dbReference>
<dbReference type="PANTHER" id="PTHR37425">
    <property type="match status" value="1"/>
</dbReference>
<organism evidence="12 13">
    <name type="scientific">Verminephrobacter eiseniae (strain EF01-2)</name>
    <dbReference type="NCBI Taxonomy" id="391735"/>
    <lineage>
        <taxon>Bacteria</taxon>
        <taxon>Pseudomonadati</taxon>
        <taxon>Pseudomonadota</taxon>
        <taxon>Betaproteobacteria</taxon>
        <taxon>Burkholderiales</taxon>
        <taxon>Comamonadaceae</taxon>
        <taxon>Verminephrobacter</taxon>
    </lineage>
</organism>
<keyword evidence="8" id="KW-0482">Metalloprotease</keyword>
<dbReference type="SUPFAM" id="SSF55166">
    <property type="entry name" value="Hedgehog/DD-peptidase"/>
    <property type="match status" value="1"/>
</dbReference>
<evidence type="ECO:0000256" key="8">
    <source>
        <dbReference type="ARBA" id="ARBA00023049"/>
    </source>
</evidence>
<evidence type="ECO:0000256" key="9">
    <source>
        <dbReference type="ARBA" id="ARBA00023316"/>
    </source>
</evidence>
<evidence type="ECO:0000256" key="10">
    <source>
        <dbReference type="ARBA" id="ARBA00093448"/>
    </source>
</evidence>